<dbReference type="AlphaFoldDB" id="A0A7W4J810"/>
<reference evidence="1 2" key="1">
    <citation type="submission" date="2020-04" db="EMBL/GenBank/DDBJ databases">
        <title>Description of novel Gluconacetobacter.</title>
        <authorList>
            <person name="Sombolestani A."/>
        </authorList>
    </citation>
    <scope>NUCLEOTIDE SEQUENCE [LARGE SCALE GENOMIC DNA]</scope>
    <source>
        <strain evidence="1 2">LMG 21312</strain>
    </source>
</reference>
<evidence type="ECO:0000313" key="1">
    <source>
        <dbReference type="EMBL" id="MBB2176364.1"/>
    </source>
</evidence>
<accession>A0A7W4J810</accession>
<dbReference type="Proteomes" id="UP000561066">
    <property type="component" value="Unassembled WGS sequence"/>
</dbReference>
<sequence length="102" mass="10338">MISATGNKNILSLKVMLDLQAQDTGHCGRLGDQLPSGAFPGIEGDGAVGGVVTPVPDGVMDEGDSTDGAVGVVVPARAAARLLAFRSSVALTWDFFSVPLAI</sequence>
<organism evidence="1 2">
    <name type="scientific">Gluconacetobacter johannae</name>
    <dbReference type="NCBI Taxonomy" id="112140"/>
    <lineage>
        <taxon>Bacteria</taxon>
        <taxon>Pseudomonadati</taxon>
        <taxon>Pseudomonadota</taxon>
        <taxon>Alphaproteobacteria</taxon>
        <taxon>Acetobacterales</taxon>
        <taxon>Acetobacteraceae</taxon>
        <taxon>Gluconacetobacter</taxon>
    </lineage>
</organism>
<comment type="caution">
    <text evidence="1">The sequence shown here is derived from an EMBL/GenBank/DDBJ whole genome shotgun (WGS) entry which is preliminary data.</text>
</comment>
<proteinExistence type="predicted"/>
<gene>
    <name evidence="1" type="ORF">HLH21_10540</name>
</gene>
<keyword evidence="2" id="KW-1185">Reference proteome</keyword>
<dbReference type="RefSeq" id="WP_182943720.1">
    <property type="nucleotide sequence ID" value="NZ_JABEQH010000013.1"/>
</dbReference>
<protein>
    <submittedName>
        <fullName evidence="1">Uncharacterized protein</fullName>
    </submittedName>
</protein>
<name>A0A7W4J810_9PROT</name>
<dbReference type="EMBL" id="JABEQH010000013">
    <property type="protein sequence ID" value="MBB2176364.1"/>
    <property type="molecule type" value="Genomic_DNA"/>
</dbReference>
<evidence type="ECO:0000313" key="2">
    <source>
        <dbReference type="Proteomes" id="UP000561066"/>
    </source>
</evidence>